<feature type="modified residue" description="4-aspartylphosphate" evidence="8">
    <location>
        <position position="60"/>
    </location>
</feature>
<keyword evidence="6" id="KW-0238">DNA-binding</keyword>
<dbReference type="PANTHER" id="PTHR42713:SF3">
    <property type="entry name" value="TRANSCRIPTIONAL REGULATORY PROTEIN HPTR"/>
    <property type="match status" value="1"/>
</dbReference>
<evidence type="ECO:0000259" key="10">
    <source>
        <dbReference type="PROSITE" id="PS50110"/>
    </source>
</evidence>
<organism evidence="11 12">
    <name type="scientific">Niallia circulans</name>
    <name type="common">Bacillus circulans</name>
    <dbReference type="NCBI Taxonomy" id="1397"/>
    <lineage>
        <taxon>Bacteria</taxon>
        <taxon>Bacillati</taxon>
        <taxon>Bacillota</taxon>
        <taxon>Bacilli</taxon>
        <taxon>Bacillales</taxon>
        <taxon>Bacillaceae</taxon>
        <taxon>Niallia</taxon>
    </lineage>
</organism>
<dbReference type="SUPFAM" id="SSF46689">
    <property type="entry name" value="Homeodomain-like"/>
    <property type="match status" value="2"/>
</dbReference>
<dbReference type="InterPro" id="IPR018060">
    <property type="entry name" value="HTH_AraC"/>
</dbReference>
<evidence type="ECO:0000256" key="5">
    <source>
        <dbReference type="ARBA" id="ARBA00023015"/>
    </source>
</evidence>
<feature type="domain" description="Response regulatory" evidence="10">
    <location>
        <begin position="8"/>
        <end position="125"/>
    </location>
</feature>
<dbReference type="PROSITE" id="PS50110">
    <property type="entry name" value="RESPONSE_REGULATORY"/>
    <property type="match status" value="1"/>
</dbReference>
<dbReference type="AlphaFoldDB" id="A0AA91TRQ4"/>
<dbReference type="InterPro" id="IPR020449">
    <property type="entry name" value="Tscrpt_reg_AraC-type_HTH"/>
</dbReference>
<keyword evidence="2" id="KW-0963">Cytoplasm</keyword>
<evidence type="ECO:0000313" key="12">
    <source>
        <dbReference type="Proteomes" id="UP000216961"/>
    </source>
</evidence>
<evidence type="ECO:0000256" key="6">
    <source>
        <dbReference type="ARBA" id="ARBA00023125"/>
    </source>
</evidence>
<dbReference type="InterPro" id="IPR051552">
    <property type="entry name" value="HptR"/>
</dbReference>
<dbReference type="InterPro" id="IPR009057">
    <property type="entry name" value="Homeodomain-like_sf"/>
</dbReference>
<dbReference type="InterPro" id="IPR001789">
    <property type="entry name" value="Sig_transdc_resp-reg_receiver"/>
</dbReference>
<dbReference type="Gene3D" id="3.40.50.2300">
    <property type="match status" value="1"/>
</dbReference>
<evidence type="ECO:0000256" key="1">
    <source>
        <dbReference type="ARBA" id="ARBA00004496"/>
    </source>
</evidence>
<keyword evidence="3 8" id="KW-0597">Phosphoprotein</keyword>
<evidence type="ECO:0008006" key="13">
    <source>
        <dbReference type="Google" id="ProtNLM"/>
    </source>
</evidence>
<dbReference type="GO" id="GO:0003700">
    <property type="term" value="F:DNA-binding transcription factor activity"/>
    <property type="evidence" value="ECO:0007669"/>
    <property type="project" value="InterPro"/>
</dbReference>
<feature type="domain" description="HTH araC/xylS-type" evidence="9">
    <location>
        <begin position="445"/>
        <end position="543"/>
    </location>
</feature>
<dbReference type="Proteomes" id="UP000216961">
    <property type="component" value="Unassembled WGS sequence"/>
</dbReference>
<evidence type="ECO:0000256" key="4">
    <source>
        <dbReference type="ARBA" id="ARBA00023012"/>
    </source>
</evidence>
<dbReference type="PROSITE" id="PS01124">
    <property type="entry name" value="HTH_ARAC_FAMILY_2"/>
    <property type="match status" value="1"/>
</dbReference>
<evidence type="ECO:0000256" key="7">
    <source>
        <dbReference type="ARBA" id="ARBA00023163"/>
    </source>
</evidence>
<dbReference type="SMART" id="SM00342">
    <property type="entry name" value="HTH_ARAC"/>
    <property type="match status" value="1"/>
</dbReference>
<accession>A0AA91TRQ4</accession>
<dbReference type="InterPro" id="IPR018062">
    <property type="entry name" value="HTH_AraC-typ_CS"/>
</dbReference>
<dbReference type="CDD" id="cd17536">
    <property type="entry name" value="REC_YesN-like"/>
    <property type="match status" value="1"/>
</dbReference>
<gene>
    <name evidence="11" type="ORF">CHH57_13400</name>
</gene>
<reference evidence="11 12" key="1">
    <citation type="submission" date="2017-07" db="EMBL/GenBank/DDBJ databases">
        <title>Isolation and whole genome analysis of endospore-forming bacteria from heroin.</title>
        <authorList>
            <person name="Kalinowski J."/>
            <person name="Ahrens B."/>
            <person name="Al-Dilaimi A."/>
            <person name="Winkler A."/>
            <person name="Wibberg D."/>
            <person name="Schleenbecker U."/>
            <person name="Ruckert C."/>
            <person name="Wolfel R."/>
            <person name="Grass G."/>
        </authorList>
    </citation>
    <scope>NUCLEOTIDE SEQUENCE [LARGE SCALE GENOMIC DNA]</scope>
    <source>
        <strain evidence="11 12">7521-2</strain>
    </source>
</reference>
<dbReference type="GO" id="GO:0005737">
    <property type="term" value="C:cytoplasm"/>
    <property type="evidence" value="ECO:0007669"/>
    <property type="project" value="UniProtKB-SubCell"/>
</dbReference>
<dbReference type="GO" id="GO:0000160">
    <property type="term" value="P:phosphorelay signal transduction system"/>
    <property type="evidence" value="ECO:0007669"/>
    <property type="project" value="UniProtKB-KW"/>
</dbReference>
<keyword evidence="4" id="KW-0902">Two-component regulatory system</keyword>
<evidence type="ECO:0000256" key="2">
    <source>
        <dbReference type="ARBA" id="ARBA00022490"/>
    </source>
</evidence>
<keyword evidence="5" id="KW-0805">Transcription regulation</keyword>
<evidence type="ECO:0000256" key="8">
    <source>
        <dbReference type="PROSITE-ProRule" id="PRU00169"/>
    </source>
</evidence>
<comment type="subcellular location">
    <subcellularLocation>
        <location evidence="1">Cytoplasm</location>
    </subcellularLocation>
</comment>
<sequence>MRRNPMFNLLVVEDEDMIRHKIINNTNWLSHGFQQVFEAENGSGAVKILAENHIDILITDIKMPEMDGIQLTKHVKEFYPEIKVIIISGHADFDFARKSITLKVCDYMLKPFQSKNLLKLVLNVKNDLIRDKGEQENIEKMKRQLQENKHSLREKLIQNLLTNSFVGDLDNNLKYMEMEHLKNASFFVAVLNIEQLQTDRSEMEENDKYLFNVSIYKRLSRLLEKEWGQFSERGQIEKGYILNYKMDQIVLIVFEDIGIRHQLRKVIQKEDQEKGFTLIIGIGDKYNQLLDLHLSYEEACSAAALSRIHGSGDVYFYHNIISNHTYYSKQLHKIVNHKIYQDLKSGDFEEVKKDVAELLAELKNESIPYEAVATAINNIVFMSCKTINEQGYDVNEIFGETGLPIFNQENNFTYKEIEDCLYSFYSAIHSFIESKRGNRIDRLIAEMKEYMNENFAENISLTSLSRKFNISPSYLSILFRDITSQHFSEYLTNLRIRKGKELLKNTDLRIKEIAAQIGYRDAYYFSSVFKKVTGVNPTQYRNE</sequence>
<keyword evidence="7" id="KW-0804">Transcription</keyword>
<name>A0AA91TRQ4_NIACI</name>
<dbReference type="PROSITE" id="PS00041">
    <property type="entry name" value="HTH_ARAC_FAMILY_1"/>
    <property type="match status" value="1"/>
</dbReference>
<protein>
    <recommendedName>
        <fullName evidence="13">Response regulator</fullName>
    </recommendedName>
</protein>
<evidence type="ECO:0000259" key="9">
    <source>
        <dbReference type="PROSITE" id="PS01124"/>
    </source>
</evidence>
<evidence type="ECO:0000256" key="3">
    <source>
        <dbReference type="ARBA" id="ARBA00022553"/>
    </source>
</evidence>
<evidence type="ECO:0000313" key="11">
    <source>
        <dbReference type="EMBL" id="PAD82729.1"/>
    </source>
</evidence>
<dbReference type="PANTHER" id="PTHR42713">
    <property type="entry name" value="HISTIDINE KINASE-RELATED"/>
    <property type="match status" value="1"/>
</dbReference>
<proteinExistence type="predicted"/>
<dbReference type="SUPFAM" id="SSF52172">
    <property type="entry name" value="CheY-like"/>
    <property type="match status" value="1"/>
</dbReference>
<dbReference type="EMBL" id="NPBQ01000082">
    <property type="protein sequence ID" value="PAD82729.1"/>
    <property type="molecule type" value="Genomic_DNA"/>
</dbReference>
<dbReference type="InterPro" id="IPR011006">
    <property type="entry name" value="CheY-like_superfamily"/>
</dbReference>
<dbReference type="SMART" id="SM00448">
    <property type="entry name" value="REC"/>
    <property type="match status" value="1"/>
</dbReference>
<comment type="caution">
    <text evidence="11">The sequence shown here is derived from an EMBL/GenBank/DDBJ whole genome shotgun (WGS) entry which is preliminary data.</text>
</comment>
<dbReference type="Pfam" id="PF12833">
    <property type="entry name" value="HTH_18"/>
    <property type="match status" value="1"/>
</dbReference>
<dbReference type="GO" id="GO:0043565">
    <property type="term" value="F:sequence-specific DNA binding"/>
    <property type="evidence" value="ECO:0007669"/>
    <property type="project" value="InterPro"/>
</dbReference>
<dbReference type="Pfam" id="PF00072">
    <property type="entry name" value="Response_reg"/>
    <property type="match status" value="1"/>
</dbReference>
<dbReference type="Gene3D" id="1.10.10.60">
    <property type="entry name" value="Homeodomain-like"/>
    <property type="match status" value="2"/>
</dbReference>
<dbReference type="PRINTS" id="PR00032">
    <property type="entry name" value="HTHARAC"/>
</dbReference>